<evidence type="ECO:0000256" key="2">
    <source>
        <dbReference type="SAM" id="SignalP"/>
    </source>
</evidence>
<gene>
    <name evidence="3" type="ORF">B0T10DRAFT_103332</name>
</gene>
<protein>
    <submittedName>
        <fullName evidence="3">Uncharacterized protein</fullName>
    </submittedName>
</protein>
<evidence type="ECO:0000313" key="3">
    <source>
        <dbReference type="EMBL" id="KAH6898297.1"/>
    </source>
</evidence>
<keyword evidence="4" id="KW-1185">Reference proteome</keyword>
<feature type="region of interest" description="Disordered" evidence="1">
    <location>
        <begin position="68"/>
        <end position="104"/>
    </location>
</feature>
<accession>A0A9P8WHW6</accession>
<organism evidence="3 4">
    <name type="scientific">Thelonectria olida</name>
    <dbReference type="NCBI Taxonomy" id="1576542"/>
    <lineage>
        <taxon>Eukaryota</taxon>
        <taxon>Fungi</taxon>
        <taxon>Dikarya</taxon>
        <taxon>Ascomycota</taxon>
        <taxon>Pezizomycotina</taxon>
        <taxon>Sordariomycetes</taxon>
        <taxon>Hypocreomycetidae</taxon>
        <taxon>Hypocreales</taxon>
        <taxon>Nectriaceae</taxon>
        <taxon>Thelonectria</taxon>
    </lineage>
</organism>
<dbReference type="Proteomes" id="UP000777438">
    <property type="component" value="Unassembled WGS sequence"/>
</dbReference>
<dbReference type="AlphaFoldDB" id="A0A9P8WHW6"/>
<feature type="compositionally biased region" description="Polar residues" evidence="1">
    <location>
        <begin position="87"/>
        <end position="97"/>
    </location>
</feature>
<proteinExistence type="predicted"/>
<evidence type="ECO:0000313" key="4">
    <source>
        <dbReference type="Proteomes" id="UP000777438"/>
    </source>
</evidence>
<comment type="caution">
    <text evidence="3">The sequence shown here is derived from an EMBL/GenBank/DDBJ whole genome shotgun (WGS) entry which is preliminary data.</text>
</comment>
<dbReference type="EMBL" id="JAGPYM010000002">
    <property type="protein sequence ID" value="KAH6898297.1"/>
    <property type="molecule type" value="Genomic_DNA"/>
</dbReference>
<reference evidence="3 4" key="1">
    <citation type="journal article" date="2021" name="Nat. Commun.">
        <title>Genetic determinants of endophytism in the Arabidopsis root mycobiome.</title>
        <authorList>
            <person name="Mesny F."/>
            <person name="Miyauchi S."/>
            <person name="Thiergart T."/>
            <person name="Pickel B."/>
            <person name="Atanasova L."/>
            <person name="Karlsson M."/>
            <person name="Huettel B."/>
            <person name="Barry K.W."/>
            <person name="Haridas S."/>
            <person name="Chen C."/>
            <person name="Bauer D."/>
            <person name="Andreopoulos W."/>
            <person name="Pangilinan J."/>
            <person name="LaButti K."/>
            <person name="Riley R."/>
            <person name="Lipzen A."/>
            <person name="Clum A."/>
            <person name="Drula E."/>
            <person name="Henrissat B."/>
            <person name="Kohler A."/>
            <person name="Grigoriev I.V."/>
            <person name="Martin F.M."/>
            <person name="Hacquard S."/>
        </authorList>
    </citation>
    <scope>NUCLEOTIDE SEQUENCE [LARGE SCALE GENOMIC DNA]</scope>
    <source>
        <strain evidence="3 4">MPI-CAGE-CH-0241</strain>
    </source>
</reference>
<evidence type="ECO:0000256" key="1">
    <source>
        <dbReference type="SAM" id="MobiDB-lite"/>
    </source>
</evidence>
<keyword evidence="2" id="KW-0732">Signal</keyword>
<sequence length="162" mass="18145">MIPLQSSVFVTHSLLLSSVTCLLHQHVPTNLGYSSISNRHLCLTFCLHHLPSPSATIITFHASVSRPSPMTRLGNRRSKRTMDGNHNRATSAPSFKQDQARPLKKKGNHALKSRYLFKLDVSIITASSRTSFGSTLAIRININHIHLKHVRVEQHQRSVAIK</sequence>
<feature type="signal peptide" evidence="2">
    <location>
        <begin position="1"/>
        <end position="21"/>
    </location>
</feature>
<name>A0A9P8WHW6_9HYPO</name>
<feature type="chain" id="PRO_5040163953" evidence="2">
    <location>
        <begin position="22"/>
        <end position="162"/>
    </location>
</feature>